<evidence type="ECO:0000256" key="1">
    <source>
        <dbReference type="SAM" id="MobiDB-lite"/>
    </source>
</evidence>
<accession>A0A848LHK4</accession>
<name>A0A848LHK4_9BACT</name>
<protein>
    <submittedName>
        <fullName evidence="3">Uncharacterized protein</fullName>
    </submittedName>
</protein>
<evidence type="ECO:0000256" key="2">
    <source>
        <dbReference type="SAM" id="Phobius"/>
    </source>
</evidence>
<keyword evidence="4" id="KW-1185">Reference proteome</keyword>
<feature type="compositionally biased region" description="Pro residues" evidence="1">
    <location>
        <begin position="69"/>
        <end position="81"/>
    </location>
</feature>
<feature type="transmembrane region" description="Helical" evidence="2">
    <location>
        <begin position="236"/>
        <end position="254"/>
    </location>
</feature>
<gene>
    <name evidence="3" type="ORF">HG543_18160</name>
</gene>
<dbReference type="Proteomes" id="UP000518300">
    <property type="component" value="Unassembled WGS sequence"/>
</dbReference>
<proteinExistence type="predicted"/>
<comment type="caution">
    <text evidence="3">The sequence shown here is derived from an EMBL/GenBank/DDBJ whole genome shotgun (WGS) entry which is preliminary data.</text>
</comment>
<evidence type="ECO:0000313" key="4">
    <source>
        <dbReference type="Proteomes" id="UP000518300"/>
    </source>
</evidence>
<keyword evidence="2" id="KW-1133">Transmembrane helix</keyword>
<evidence type="ECO:0000313" key="3">
    <source>
        <dbReference type="EMBL" id="NMO16771.1"/>
    </source>
</evidence>
<dbReference type="EMBL" id="JABBJJ010000077">
    <property type="protein sequence ID" value="NMO16771.1"/>
    <property type="molecule type" value="Genomic_DNA"/>
</dbReference>
<organism evidence="3 4">
    <name type="scientific">Pyxidicoccus fallax</name>
    <dbReference type="NCBI Taxonomy" id="394095"/>
    <lineage>
        <taxon>Bacteria</taxon>
        <taxon>Pseudomonadati</taxon>
        <taxon>Myxococcota</taxon>
        <taxon>Myxococcia</taxon>
        <taxon>Myxococcales</taxon>
        <taxon>Cystobacterineae</taxon>
        <taxon>Myxococcaceae</taxon>
        <taxon>Pyxidicoccus</taxon>
    </lineage>
</organism>
<keyword evidence="2" id="KW-0812">Transmembrane</keyword>
<keyword evidence="2" id="KW-0472">Membrane</keyword>
<dbReference type="RefSeq" id="WP_169346058.1">
    <property type="nucleotide sequence ID" value="NZ_JABBJJ010000077.1"/>
</dbReference>
<sequence length="264" mass="27901">MKFQCEACERLVPLEVFRVEAGVLVVKCDRCGAESRARASASASSVVMGGGAASPPPREGPVPGSAPASAPPAEPVPPAPPVARASSPALRVVRTGAGKPPGGPLADEELFEVPAGFCPKCVSQRREGLESCSQCGLVYVNFIADEHRPSGTLATAWRSLAEHWEDEAAHDRLLTLAMSRGELATVGRLYRLRLAREPDDVMARRGRDEVVRLATLAVQIPAEQTAASPKPKRLKAVVIGVSLLVVLVLMALIFRNLTALFAGS</sequence>
<reference evidence="3 4" key="1">
    <citation type="submission" date="2020-04" db="EMBL/GenBank/DDBJ databases">
        <title>Draft genome of Pyxidicoccus fallax type strain.</title>
        <authorList>
            <person name="Whitworth D.E."/>
        </authorList>
    </citation>
    <scope>NUCLEOTIDE SEQUENCE [LARGE SCALE GENOMIC DNA]</scope>
    <source>
        <strain evidence="3 4">DSM 14698</strain>
    </source>
</reference>
<dbReference type="AlphaFoldDB" id="A0A848LHK4"/>
<feature type="region of interest" description="Disordered" evidence="1">
    <location>
        <begin position="42"/>
        <end position="87"/>
    </location>
</feature>